<evidence type="ECO:0000256" key="1">
    <source>
        <dbReference type="ARBA" id="ARBA00022729"/>
    </source>
</evidence>
<dbReference type="InterPro" id="IPR029058">
    <property type="entry name" value="AB_hydrolase_fold"/>
</dbReference>
<sequence>MTARLRSVVAKCLPGAGASGGKLPTRRIERRACQRTPGLEMLETRNLLSGLLVGGAGAGGSPVVQVFDADTGAERFQFRAYNASMTAGVRVAVGDVDGNGELDIVTAPGPGGPAIIKVFRSSDGTLIGEFAAPRAWTRGGTWVAAGDVNADGRSEIVVTPGLGAPLVRVYQGLDGQLLDVFRANASGSRRSWGQGAKVAVGDLNHDGRADIAALSAFGPSKVRVLDGQSGALLADYMAFDGPSKGKSSVAIGMVGSDRHPDLIVATAPPRSTQTRVKVYQGVVDANPAEFIVPNSANGGGVEIAAVNVGGRGRDEIALAPTRGGRFGATILSRTPLLASISPEGAADLKTAYQLPIASYGLFLAGDHTGALSTPAVAVNAIEPPLSQSLPVIQRLAYFDPNLKQFVPVQADDPRLVGKDISVIVHGWAPGYQGWVNYEATQKNHVLKWWETDPSQPGYDPSWTAMNPQGPASDWLLHGETVSTLLNTTVVSAVGLAQSILSRIDPSELAGRPIDPNTVVLAYSWTDDSATPTWDILDTKIPEQAYKSEALTTLNGERLASALESVLGTAFTGKLQLVGHSHGSKVVSVAATALQQAKMRVDQVTLLDSPEDDVTVVGDAANYNWFFLKNLNNLDRSKELNTFVDNYISAFNVPYSGIRLSNGGGESLSQIVDVDLTPDIYYSYDLSGRHGYAASWYAGSSQPNLTYQQKVGQYWSTLLPANPNSANPVKNLSPYYEQNWNELFHAADQQFVLNPKNAAPKETITFQSYNASGVTVIQNGTTNHSQPVSLRAPLHGQSGIAFSYQFPTYQAGDRLIILADGNLAFVMDAALVGSNVAQATLSLSGYPLELHNLTFILTSTTSNQTSQVVVLNFQTFSQPIL</sequence>
<dbReference type="AlphaFoldDB" id="A0AAU7C849"/>
<name>A0AAU7C849_9BACT</name>
<protein>
    <submittedName>
        <fullName evidence="2">VCBS repeat-containing protein</fullName>
    </submittedName>
</protein>
<proteinExistence type="predicted"/>
<dbReference type="SUPFAM" id="SSF69318">
    <property type="entry name" value="Integrin alpha N-terminal domain"/>
    <property type="match status" value="1"/>
</dbReference>
<dbReference type="SUPFAM" id="SSF53474">
    <property type="entry name" value="alpha/beta-Hydrolases"/>
    <property type="match status" value="1"/>
</dbReference>
<accession>A0AAU7C849</accession>
<dbReference type="InterPro" id="IPR013517">
    <property type="entry name" value="FG-GAP"/>
</dbReference>
<reference evidence="2" key="1">
    <citation type="submission" date="2024-05" db="EMBL/GenBank/DDBJ databases">
        <title>Planctomycetes of the genus Singulisphaera possess chitinolytic capabilities.</title>
        <authorList>
            <person name="Ivanova A."/>
        </authorList>
    </citation>
    <scope>NUCLEOTIDE SEQUENCE</scope>
    <source>
        <strain evidence="2">Ch08T</strain>
    </source>
</reference>
<dbReference type="PANTHER" id="PTHR46580">
    <property type="entry name" value="SENSOR KINASE-RELATED"/>
    <property type="match status" value="1"/>
</dbReference>
<dbReference type="Gene3D" id="3.40.50.1820">
    <property type="entry name" value="alpha/beta hydrolase"/>
    <property type="match status" value="1"/>
</dbReference>
<dbReference type="RefSeq" id="WP_406694170.1">
    <property type="nucleotide sequence ID" value="NZ_CP155447.1"/>
</dbReference>
<gene>
    <name evidence="2" type="ORF">V5E97_24260</name>
</gene>
<keyword evidence="1" id="KW-0732">Signal</keyword>
<evidence type="ECO:0000313" key="2">
    <source>
        <dbReference type="EMBL" id="XBH01459.1"/>
    </source>
</evidence>
<dbReference type="InterPro" id="IPR028994">
    <property type="entry name" value="Integrin_alpha_N"/>
</dbReference>
<dbReference type="PANTHER" id="PTHR46580:SF2">
    <property type="entry name" value="MAM DOMAIN-CONTAINING PROTEIN"/>
    <property type="match status" value="1"/>
</dbReference>
<dbReference type="EMBL" id="CP155447">
    <property type="protein sequence ID" value="XBH01459.1"/>
    <property type="molecule type" value="Genomic_DNA"/>
</dbReference>
<dbReference type="Gene3D" id="2.130.10.130">
    <property type="entry name" value="Integrin alpha, N-terminal"/>
    <property type="match status" value="1"/>
</dbReference>
<organism evidence="2">
    <name type="scientific">Singulisphaera sp. Ch08</name>
    <dbReference type="NCBI Taxonomy" id="3120278"/>
    <lineage>
        <taxon>Bacteria</taxon>
        <taxon>Pseudomonadati</taxon>
        <taxon>Planctomycetota</taxon>
        <taxon>Planctomycetia</taxon>
        <taxon>Isosphaerales</taxon>
        <taxon>Isosphaeraceae</taxon>
        <taxon>Singulisphaera</taxon>
    </lineage>
</organism>
<dbReference type="Pfam" id="PF13517">
    <property type="entry name" value="FG-GAP_3"/>
    <property type="match status" value="1"/>
</dbReference>